<name>A0A8H3M508_9GLOM</name>
<accession>A0A8H3M508</accession>
<dbReference type="AlphaFoldDB" id="A0A8H3M508"/>
<feature type="compositionally biased region" description="Polar residues" evidence="1">
    <location>
        <begin position="59"/>
        <end position="69"/>
    </location>
</feature>
<evidence type="ECO:0000313" key="3">
    <source>
        <dbReference type="Proteomes" id="UP000615446"/>
    </source>
</evidence>
<sequence length="69" mass="7751">MGCEINAQGTEEEKKNAIHLEAQFNTESRKTGLIETTIGDGKRRTPEQHLSERCAENEPSGQMTMMSRI</sequence>
<proteinExistence type="predicted"/>
<feature type="compositionally biased region" description="Basic and acidic residues" evidence="1">
    <location>
        <begin position="41"/>
        <end position="56"/>
    </location>
</feature>
<comment type="caution">
    <text evidence="2">The sequence shown here is derived from an EMBL/GenBank/DDBJ whole genome shotgun (WGS) entry which is preliminary data.</text>
</comment>
<gene>
    <name evidence="2" type="ORF">RCL2_002443000</name>
</gene>
<reference evidence="2" key="1">
    <citation type="submission" date="2019-10" db="EMBL/GenBank/DDBJ databases">
        <title>Conservation and host-specific expression of non-tandemly repeated heterogenous ribosome RNA gene in arbuscular mycorrhizal fungi.</title>
        <authorList>
            <person name="Maeda T."/>
            <person name="Kobayashi Y."/>
            <person name="Nakagawa T."/>
            <person name="Ezawa T."/>
            <person name="Yamaguchi K."/>
            <person name="Bino T."/>
            <person name="Nishimoto Y."/>
            <person name="Shigenobu S."/>
            <person name="Kawaguchi M."/>
        </authorList>
    </citation>
    <scope>NUCLEOTIDE SEQUENCE</scope>
    <source>
        <strain evidence="2">HR1</strain>
    </source>
</reference>
<organism evidence="2 3">
    <name type="scientific">Rhizophagus clarus</name>
    <dbReference type="NCBI Taxonomy" id="94130"/>
    <lineage>
        <taxon>Eukaryota</taxon>
        <taxon>Fungi</taxon>
        <taxon>Fungi incertae sedis</taxon>
        <taxon>Mucoromycota</taxon>
        <taxon>Glomeromycotina</taxon>
        <taxon>Glomeromycetes</taxon>
        <taxon>Glomerales</taxon>
        <taxon>Glomeraceae</taxon>
        <taxon>Rhizophagus</taxon>
    </lineage>
</organism>
<dbReference type="EMBL" id="BLAL01000261">
    <property type="protein sequence ID" value="GES97860.1"/>
    <property type="molecule type" value="Genomic_DNA"/>
</dbReference>
<protein>
    <submittedName>
        <fullName evidence="2">Uncharacterized protein</fullName>
    </submittedName>
</protein>
<dbReference type="Proteomes" id="UP000615446">
    <property type="component" value="Unassembled WGS sequence"/>
</dbReference>
<evidence type="ECO:0000256" key="1">
    <source>
        <dbReference type="SAM" id="MobiDB-lite"/>
    </source>
</evidence>
<evidence type="ECO:0000313" key="2">
    <source>
        <dbReference type="EMBL" id="GES97860.1"/>
    </source>
</evidence>
<feature type="region of interest" description="Disordered" evidence="1">
    <location>
        <begin position="41"/>
        <end position="69"/>
    </location>
</feature>